<gene>
    <name evidence="1" type="ORF">LshimejAT787_1801500</name>
</gene>
<accession>A0A9P3UTP3</accession>
<evidence type="ECO:0000313" key="1">
    <source>
        <dbReference type="EMBL" id="GLB44813.1"/>
    </source>
</evidence>
<reference evidence="1" key="1">
    <citation type="submission" date="2022-07" db="EMBL/GenBank/DDBJ databases">
        <title>The genome of Lyophyllum shimeji provides insight into the initial evolution of ectomycorrhizal fungal genome.</title>
        <authorList>
            <person name="Kobayashi Y."/>
            <person name="Shibata T."/>
            <person name="Hirakawa H."/>
            <person name="Shigenobu S."/>
            <person name="Nishiyama T."/>
            <person name="Yamada A."/>
            <person name="Hasebe M."/>
            <person name="Kawaguchi M."/>
        </authorList>
    </citation>
    <scope>NUCLEOTIDE SEQUENCE</scope>
    <source>
        <strain evidence="1">AT787</strain>
    </source>
</reference>
<evidence type="ECO:0000313" key="2">
    <source>
        <dbReference type="Proteomes" id="UP001063166"/>
    </source>
</evidence>
<name>A0A9P3UTP3_LYOSH</name>
<protein>
    <submittedName>
        <fullName evidence="1">Uncharacterized protein</fullName>
    </submittedName>
</protein>
<sequence length="93" mass="10211">MAKLVGDSVQRRWLNFTLPSVEIGGYLFLRTLPTPDRAMDSRTFQGGEEIGKECPDARYQILLRKSLKSGEGCSLPAQDSAGKPILNNLPASM</sequence>
<dbReference type="Proteomes" id="UP001063166">
    <property type="component" value="Unassembled WGS sequence"/>
</dbReference>
<keyword evidence="2" id="KW-1185">Reference proteome</keyword>
<proteinExistence type="predicted"/>
<organism evidence="1 2">
    <name type="scientific">Lyophyllum shimeji</name>
    <name type="common">Hon-shimeji</name>
    <name type="synonym">Tricholoma shimeji</name>
    <dbReference type="NCBI Taxonomy" id="47721"/>
    <lineage>
        <taxon>Eukaryota</taxon>
        <taxon>Fungi</taxon>
        <taxon>Dikarya</taxon>
        <taxon>Basidiomycota</taxon>
        <taxon>Agaricomycotina</taxon>
        <taxon>Agaricomycetes</taxon>
        <taxon>Agaricomycetidae</taxon>
        <taxon>Agaricales</taxon>
        <taxon>Tricholomatineae</taxon>
        <taxon>Lyophyllaceae</taxon>
        <taxon>Lyophyllum</taxon>
    </lineage>
</organism>
<comment type="caution">
    <text evidence="1">The sequence shown here is derived from an EMBL/GenBank/DDBJ whole genome shotgun (WGS) entry which is preliminary data.</text>
</comment>
<dbReference type="EMBL" id="BRPK01000018">
    <property type="protein sequence ID" value="GLB44813.1"/>
    <property type="molecule type" value="Genomic_DNA"/>
</dbReference>
<dbReference type="AlphaFoldDB" id="A0A9P3UTP3"/>